<organism evidence="3 4">
    <name type="scientific">Polarella glacialis</name>
    <name type="common">Dinoflagellate</name>
    <dbReference type="NCBI Taxonomy" id="89957"/>
    <lineage>
        <taxon>Eukaryota</taxon>
        <taxon>Sar</taxon>
        <taxon>Alveolata</taxon>
        <taxon>Dinophyceae</taxon>
        <taxon>Suessiales</taxon>
        <taxon>Suessiaceae</taxon>
        <taxon>Polarella</taxon>
    </lineage>
</organism>
<accession>A0A813KKM6</accession>
<dbReference type="Proteomes" id="UP000626109">
    <property type="component" value="Unassembled WGS sequence"/>
</dbReference>
<dbReference type="OrthoDB" id="447988at2759"/>
<protein>
    <submittedName>
        <fullName evidence="3">Uncharacterized protein</fullName>
    </submittedName>
</protein>
<evidence type="ECO:0000313" key="3">
    <source>
        <dbReference type="EMBL" id="CAE8707095.1"/>
    </source>
</evidence>
<dbReference type="Proteomes" id="UP000654075">
    <property type="component" value="Unassembled WGS sequence"/>
</dbReference>
<dbReference type="AlphaFoldDB" id="A0A813KKM6"/>
<feature type="region of interest" description="Disordered" evidence="1">
    <location>
        <begin position="106"/>
        <end position="129"/>
    </location>
</feature>
<evidence type="ECO:0000256" key="1">
    <source>
        <dbReference type="SAM" id="MobiDB-lite"/>
    </source>
</evidence>
<sequence>MGNYSPAWATLKRGFVEECKLGMRYETTMAQAKKEFKGRLRVAALGAIEKPDDSFRILSDGALGVKLNNATCPAGFPDGLRRWRTGGPLKGGHAWGTLRVGCRRPHGAQKVQASPKRLGAARLQGERRR</sequence>
<reference evidence="3" key="1">
    <citation type="submission" date="2021-02" db="EMBL/GenBank/DDBJ databases">
        <authorList>
            <person name="Dougan E. K."/>
            <person name="Rhodes N."/>
            <person name="Thang M."/>
            <person name="Chan C."/>
        </authorList>
    </citation>
    <scope>NUCLEOTIDE SEQUENCE</scope>
</reference>
<evidence type="ECO:0000313" key="5">
    <source>
        <dbReference type="Proteomes" id="UP000654075"/>
    </source>
</evidence>
<proteinExistence type="predicted"/>
<keyword evidence="5" id="KW-1185">Reference proteome</keyword>
<gene>
    <name evidence="2" type="ORF">PGLA1383_LOCUS1961</name>
    <name evidence="3" type="ORF">PGLA2088_LOCUS34394</name>
</gene>
<evidence type="ECO:0000313" key="2">
    <source>
        <dbReference type="EMBL" id="CAE8582973.1"/>
    </source>
</evidence>
<comment type="caution">
    <text evidence="3">The sequence shown here is derived from an EMBL/GenBank/DDBJ whole genome shotgun (WGS) entry which is preliminary data.</text>
</comment>
<name>A0A813KKM6_POLGL</name>
<dbReference type="EMBL" id="CAJNNW010031323">
    <property type="protein sequence ID" value="CAE8707095.1"/>
    <property type="molecule type" value="Genomic_DNA"/>
</dbReference>
<evidence type="ECO:0000313" key="4">
    <source>
        <dbReference type="Proteomes" id="UP000626109"/>
    </source>
</evidence>
<dbReference type="EMBL" id="CAJNNV010000551">
    <property type="protein sequence ID" value="CAE8582973.1"/>
    <property type="molecule type" value="Genomic_DNA"/>
</dbReference>